<keyword evidence="7" id="KW-0479">Metal-binding</keyword>
<comment type="subunit">
    <text evidence="5">Homotetramer.</text>
</comment>
<dbReference type="FunFam" id="2.40.33.10:FF:000001">
    <property type="entry name" value="Pyruvate kinase"/>
    <property type="match status" value="1"/>
</dbReference>
<dbReference type="FunFam" id="3.40.1380.20:FF:000001">
    <property type="entry name" value="Pyruvate kinase"/>
    <property type="match status" value="1"/>
</dbReference>
<dbReference type="SMR" id="A0A0L0CGM6"/>
<dbReference type="PROSITE" id="PS00110">
    <property type="entry name" value="PYRUVATE_KINASE"/>
    <property type="match status" value="1"/>
</dbReference>
<dbReference type="InterPro" id="IPR040442">
    <property type="entry name" value="Pyrv_kinase-like_dom_sf"/>
</dbReference>
<dbReference type="InterPro" id="IPR015813">
    <property type="entry name" value="Pyrv/PenolPyrv_kinase-like_dom"/>
</dbReference>
<dbReference type="Gene3D" id="2.40.33.10">
    <property type="entry name" value="PK beta-barrel domain-like"/>
    <property type="match status" value="2"/>
</dbReference>
<dbReference type="InterPro" id="IPR015806">
    <property type="entry name" value="Pyrv_Knase_insert_dom_sf"/>
</dbReference>
<dbReference type="OMA" id="WRGLHPI"/>
<keyword evidence="9 17" id="KW-0418">Kinase</keyword>
<keyword evidence="13 17" id="KW-0324">Glycolysis</keyword>
<comment type="cofactor">
    <cofactor evidence="2">
        <name>K(+)</name>
        <dbReference type="ChEBI" id="CHEBI:29103"/>
    </cofactor>
</comment>
<dbReference type="PRINTS" id="PR01050">
    <property type="entry name" value="PYRUVTKNASE"/>
</dbReference>
<evidence type="ECO:0000256" key="3">
    <source>
        <dbReference type="ARBA" id="ARBA00004997"/>
    </source>
</evidence>
<comment type="pathway">
    <text evidence="3 17">Carbohydrate degradation; glycolysis; pyruvate from D-glyceraldehyde 3-phosphate: step 5/5.</text>
</comment>
<evidence type="ECO:0000313" key="20">
    <source>
        <dbReference type="EMBL" id="KNC30664.1"/>
    </source>
</evidence>
<keyword evidence="8" id="KW-0547">Nucleotide-binding</keyword>
<evidence type="ECO:0000256" key="1">
    <source>
        <dbReference type="ARBA" id="ARBA00001946"/>
    </source>
</evidence>
<dbReference type="SUPFAM" id="SSF52935">
    <property type="entry name" value="PK C-terminal domain-like"/>
    <property type="match status" value="2"/>
</dbReference>
<dbReference type="NCBIfam" id="NF004491">
    <property type="entry name" value="PRK05826.1"/>
    <property type="match status" value="1"/>
</dbReference>
<comment type="similarity">
    <text evidence="4 17">Belongs to the pyruvate kinase family.</text>
</comment>
<dbReference type="Pfam" id="PF00224">
    <property type="entry name" value="PK"/>
    <property type="match status" value="2"/>
</dbReference>
<gene>
    <name evidence="20" type="ORF">FF38_11726</name>
</gene>
<dbReference type="STRING" id="7375.A0A0L0CGM6"/>
<evidence type="ECO:0000256" key="5">
    <source>
        <dbReference type="ARBA" id="ARBA00011881"/>
    </source>
</evidence>
<dbReference type="CDD" id="cd00288">
    <property type="entry name" value="Pyruvate_Kinase"/>
    <property type="match status" value="1"/>
</dbReference>
<evidence type="ECO:0000256" key="16">
    <source>
        <dbReference type="ARBA" id="ARBA00058419"/>
    </source>
</evidence>
<keyword evidence="6 17" id="KW-0808">Transferase</keyword>
<evidence type="ECO:0000259" key="18">
    <source>
        <dbReference type="Pfam" id="PF00224"/>
    </source>
</evidence>
<comment type="caution">
    <text evidence="20">The sequence shown here is derived from an EMBL/GenBank/DDBJ whole genome shotgun (WGS) entry which is preliminary data.</text>
</comment>
<dbReference type="SUPFAM" id="SSF51621">
    <property type="entry name" value="Phosphoenolpyruvate/pyruvate domain"/>
    <property type="match status" value="2"/>
</dbReference>
<feature type="non-terminal residue" evidence="20">
    <location>
        <position position="1"/>
    </location>
</feature>
<dbReference type="EC" id="2.7.1.40" evidence="17"/>
<evidence type="ECO:0000256" key="12">
    <source>
        <dbReference type="ARBA" id="ARBA00022958"/>
    </source>
</evidence>
<dbReference type="GO" id="GO:0005524">
    <property type="term" value="F:ATP binding"/>
    <property type="evidence" value="ECO:0007669"/>
    <property type="project" value="UniProtKB-KW"/>
</dbReference>
<dbReference type="GO" id="GO:0016301">
    <property type="term" value="F:kinase activity"/>
    <property type="evidence" value="ECO:0007669"/>
    <property type="project" value="UniProtKB-KW"/>
</dbReference>
<feature type="domain" description="Pyruvate kinase barrel" evidence="18">
    <location>
        <begin position="561"/>
        <end position="879"/>
    </location>
</feature>
<protein>
    <recommendedName>
        <fullName evidence="17">Pyruvate kinase</fullName>
        <ecNumber evidence="17">2.7.1.40</ecNumber>
    </recommendedName>
</protein>
<dbReference type="InterPro" id="IPR015793">
    <property type="entry name" value="Pyrv_Knase_brl"/>
</dbReference>
<dbReference type="GO" id="GO:0030955">
    <property type="term" value="F:potassium ion binding"/>
    <property type="evidence" value="ECO:0007669"/>
    <property type="project" value="InterPro"/>
</dbReference>
<feature type="domain" description="Pyruvate kinase barrel" evidence="18">
    <location>
        <begin position="80"/>
        <end position="412"/>
    </location>
</feature>
<dbReference type="NCBIfam" id="TIGR01064">
    <property type="entry name" value="pyruv_kin"/>
    <property type="match status" value="2"/>
</dbReference>
<evidence type="ECO:0000256" key="13">
    <source>
        <dbReference type="ARBA" id="ARBA00023152"/>
    </source>
</evidence>
<evidence type="ECO:0000256" key="10">
    <source>
        <dbReference type="ARBA" id="ARBA00022840"/>
    </source>
</evidence>
<evidence type="ECO:0000256" key="11">
    <source>
        <dbReference type="ARBA" id="ARBA00022842"/>
    </source>
</evidence>
<dbReference type="Gene3D" id="3.20.20.60">
    <property type="entry name" value="Phosphoenolpyruvate-binding domains"/>
    <property type="match status" value="2"/>
</dbReference>
<dbReference type="InterPro" id="IPR018209">
    <property type="entry name" value="Pyrv_Knase_AS"/>
</dbReference>
<organism evidence="20 21">
    <name type="scientific">Lucilia cuprina</name>
    <name type="common">Green bottle fly</name>
    <name type="synonym">Australian sheep blowfly</name>
    <dbReference type="NCBI Taxonomy" id="7375"/>
    <lineage>
        <taxon>Eukaryota</taxon>
        <taxon>Metazoa</taxon>
        <taxon>Ecdysozoa</taxon>
        <taxon>Arthropoda</taxon>
        <taxon>Hexapoda</taxon>
        <taxon>Insecta</taxon>
        <taxon>Pterygota</taxon>
        <taxon>Neoptera</taxon>
        <taxon>Endopterygota</taxon>
        <taxon>Diptera</taxon>
        <taxon>Brachycera</taxon>
        <taxon>Muscomorpha</taxon>
        <taxon>Oestroidea</taxon>
        <taxon>Calliphoridae</taxon>
        <taxon>Luciliinae</taxon>
        <taxon>Lucilia</taxon>
    </lineage>
</organism>
<keyword evidence="11 17" id="KW-0460">Magnesium</keyword>
<evidence type="ECO:0000256" key="8">
    <source>
        <dbReference type="ARBA" id="ARBA00022741"/>
    </source>
</evidence>
<keyword evidence="10" id="KW-0067">ATP-binding</keyword>
<evidence type="ECO:0000256" key="15">
    <source>
        <dbReference type="ARBA" id="ARBA00048967"/>
    </source>
</evidence>
<dbReference type="NCBIfam" id="NF004978">
    <property type="entry name" value="PRK06354.1"/>
    <property type="match status" value="1"/>
</dbReference>
<dbReference type="PANTHER" id="PTHR11817">
    <property type="entry name" value="PYRUVATE KINASE"/>
    <property type="match status" value="1"/>
</dbReference>
<name>A0A0L0CGM6_LUCCU</name>
<evidence type="ECO:0000256" key="14">
    <source>
        <dbReference type="ARBA" id="ARBA00023317"/>
    </source>
</evidence>
<dbReference type="AlphaFoldDB" id="A0A0L0CGM6"/>
<accession>A0A0L0CGM6</accession>
<dbReference type="Pfam" id="PF02887">
    <property type="entry name" value="PK_C"/>
    <property type="match status" value="1"/>
</dbReference>
<evidence type="ECO:0000256" key="7">
    <source>
        <dbReference type="ARBA" id="ARBA00022723"/>
    </source>
</evidence>
<dbReference type="FunFam" id="2.40.33.10:FF:000023">
    <property type="entry name" value="Pyruvate kinase PKM"/>
    <property type="match status" value="1"/>
</dbReference>
<reference evidence="20 21" key="1">
    <citation type="journal article" date="2015" name="Nat. Commun.">
        <title>Lucilia cuprina genome unlocks parasitic fly biology to underpin future interventions.</title>
        <authorList>
            <person name="Anstead C.A."/>
            <person name="Korhonen P.K."/>
            <person name="Young N.D."/>
            <person name="Hall R.S."/>
            <person name="Jex A.R."/>
            <person name="Murali S.C."/>
            <person name="Hughes D.S."/>
            <person name="Lee S.F."/>
            <person name="Perry T."/>
            <person name="Stroehlein A.J."/>
            <person name="Ansell B.R."/>
            <person name="Breugelmans B."/>
            <person name="Hofmann A."/>
            <person name="Qu J."/>
            <person name="Dugan S."/>
            <person name="Lee S.L."/>
            <person name="Chao H."/>
            <person name="Dinh H."/>
            <person name="Han Y."/>
            <person name="Doddapaneni H.V."/>
            <person name="Worley K.C."/>
            <person name="Muzny D.M."/>
            <person name="Ioannidis P."/>
            <person name="Waterhouse R.M."/>
            <person name="Zdobnov E.M."/>
            <person name="James P.J."/>
            <person name="Bagnall N.H."/>
            <person name="Kotze A.C."/>
            <person name="Gibbs R.A."/>
            <person name="Richards S."/>
            <person name="Batterham P."/>
            <person name="Gasser R.B."/>
        </authorList>
    </citation>
    <scope>NUCLEOTIDE SEQUENCE [LARGE SCALE GENOMIC DNA]</scope>
    <source>
        <strain evidence="20 21">LS</strain>
        <tissue evidence="20">Full body</tissue>
    </source>
</reference>
<dbReference type="Proteomes" id="UP000037069">
    <property type="component" value="Unassembled WGS sequence"/>
</dbReference>
<dbReference type="EMBL" id="JRES01000501">
    <property type="protein sequence ID" value="KNC30664.1"/>
    <property type="molecule type" value="Genomic_DNA"/>
</dbReference>
<sequence>SCRFAAHSTTSSNSKYSPSSLLIQGTVYPIRIGRMVNTTIYDEPSKLKRDEVPQMMAAQAESQLEHMCKLEFDAPVSQIRLSGIICTIGPASVSVEMLEKMMATGMNIARMNFSHGSHEYHAETVRNVRQAAKNYSEKVGYEYPVAIALDTKGPEIRTGLIAGSGTAEIELKKNEVIKLTTNKDYADKGSKDIIYVDYENIVKVVKPGNRVYVDDGLISLVVSEVSGDTLTCTIENGGSLGSRKGVNLPGVPVDLPAVSEKDKSDLKFGVEQEVDMIFASFIRNAAAITEIRGVLGEKGKNIKIISKIENQQGMHNLDDIIAVGDGIMVARGDLGIEIPPEKVFLAQKAIIARCNRAGKPVICATQMLESMIKKPRPTRAEISDVANAVLDGADCVMLSGETAKGEYPLECVLTMAKTCKEAEAAIWHKNYFADLVAANKLTNVDAAHAVAIAAVEAANKSLAAAIVVITTTGKSAYLISKYRPRCPIIAVTRFSQTARQSHLYRGLVPIVYKEPPLSDWLKDVDVRVQFGVQVGKKNGFIKTGDQVVIVTGWKQGAGFTNTMRIVKMIRAGMTIVRLNFSHETHELHAETIRLLHNVEEECSKEMGYTIQLAIALDTKGPEIRTGLLEAGPNAQVELKVNDSVRLSINRDLMDKGNRECIYVDYEKIIDVVQPGNLVYINDGLIKLIVKDVGVDCVTCQVERGGMLGSRKKINLPGISVDLPAVSKKDVSDLKFALEHKIDFIFASSMRNASAVKEVRSLLGDQGKCVKIIAKIDCEQGLHNVDEILSVADGILFASADIAIEINIVKVFLAQKAVIARCNRAGKPIILATKLLESMRYSIFPTKAEVSDLGNAILDGVDCVLLSSETAIGQFPSESIAYMCAICREAELALWNRHMFEDILLRNPTILDAAHSIAIAAVDAAKKSSASAIVVLTASGKSSYLLAKYRPRCPILAVTKCPRTFRQSHLYHGVIPVMYTEIAQKSWLNEVDARVQFCMYVANRMNIIKGGDSVVILSPWKDGGGFTNTMRIIYAFFEQEDIDCMFKTDRKSTKKLKV</sequence>
<comment type="catalytic activity">
    <reaction evidence="15">
        <text>pyruvate + ATP = phosphoenolpyruvate + ADP + H(+)</text>
        <dbReference type="Rhea" id="RHEA:18157"/>
        <dbReference type="ChEBI" id="CHEBI:15361"/>
        <dbReference type="ChEBI" id="CHEBI:15378"/>
        <dbReference type="ChEBI" id="CHEBI:30616"/>
        <dbReference type="ChEBI" id="CHEBI:58702"/>
        <dbReference type="ChEBI" id="CHEBI:456216"/>
        <dbReference type="EC" id="2.7.1.40"/>
    </reaction>
    <physiologicalReaction direction="right-to-left" evidence="15">
        <dbReference type="Rhea" id="RHEA:18159"/>
    </physiologicalReaction>
</comment>
<keyword evidence="12" id="KW-0630">Potassium</keyword>
<evidence type="ECO:0000256" key="6">
    <source>
        <dbReference type="ARBA" id="ARBA00022679"/>
    </source>
</evidence>
<evidence type="ECO:0000313" key="21">
    <source>
        <dbReference type="Proteomes" id="UP000037069"/>
    </source>
</evidence>
<dbReference type="InterPro" id="IPR011037">
    <property type="entry name" value="Pyrv_Knase-like_insert_dom_sf"/>
</dbReference>
<dbReference type="InterPro" id="IPR001697">
    <property type="entry name" value="Pyr_Knase"/>
</dbReference>
<proteinExistence type="inferred from homology"/>
<dbReference type="FunFam" id="3.20.20.60:FF:000025">
    <property type="entry name" value="Pyruvate kinase"/>
    <property type="match status" value="1"/>
</dbReference>
<dbReference type="InterPro" id="IPR036918">
    <property type="entry name" value="Pyrv_Knase_C_sf"/>
</dbReference>
<dbReference type="OrthoDB" id="108365at2759"/>
<dbReference type="GO" id="GO:0000287">
    <property type="term" value="F:magnesium ion binding"/>
    <property type="evidence" value="ECO:0007669"/>
    <property type="project" value="InterPro"/>
</dbReference>
<evidence type="ECO:0000256" key="17">
    <source>
        <dbReference type="RuleBase" id="RU000504"/>
    </source>
</evidence>
<evidence type="ECO:0000256" key="9">
    <source>
        <dbReference type="ARBA" id="ARBA00022777"/>
    </source>
</evidence>
<dbReference type="UniPathway" id="UPA00109">
    <property type="reaction ID" value="UER00188"/>
</dbReference>
<evidence type="ECO:0000259" key="19">
    <source>
        <dbReference type="Pfam" id="PF02887"/>
    </source>
</evidence>
<dbReference type="SUPFAM" id="SSF50800">
    <property type="entry name" value="PK beta-barrel domain-like"/>
    <property type="match status" value="2"/>
</dbReference>
<dbReference type="InterPro" id="IPR015795">
    <property type="entry name" value="Pyrv_Knase_C"/>
</dbReference>
<keyword evidence="21" id="KW-1185">Reference proteome</keyword>
<feature type="domain" description="Pyruvate kinase C-terminal" evidence="19">
    <location>
        <begin position="914"/>
        <end position="1032"/>
    </location>
</feature>
<keyword evidence="14 20" id="KW-0670">Pyruvate</keyword>
<comment type="cofactor">
    <cofactor evidence="1">
        <name>Mg(2+)</name>
        <dbReference type="ChEBI" id="CHEBI:18420"/>
    </cofactor>
</comment>
<dbReference type="Gene3D" id="3.40.1380.20">
    <property type="entry name" value="Pyruvate kinase, C-terminal domain"/>
    <property type="match status" value="2"/>
</dbReference>
<evidence type="ECO:0000256" key="4">
    <source>
        <dbReference type="ARBA" id="ARBA00008663"/>
    </source>
</evidence>
<comment type="function">
    <text evidence="16">Pyruvate kinase that catalyzes the conversion of phosphoenolpyruvate to pyruvate with the synthesis of ATP, and which plays a key role in glycolysis.</text>
</comment>
<dbReference type="GO" id="GO:0004743">
    <property type="term" value="F:pyruvate kinase activity"/>
    <property type="evidence" value="ECO:0007669"/>
    <property type="project" value="UniProtKB-EC"/>
</dbReference>
<evidence type="ECO:0000256" key="2">
    <source>
        <dbReference type="ARBA" id="ARBA00001958"/>
    </source>
</evidence>